<evidence type="ECO:0000259" key="4">
    <source>
        <dbReference type="PROSITE" id="PS50041"/>
    </source>
</evidence>
<evidence type="ECO:0000313" key="6">
    <source>
        <dbReference type="RefSeq" id="XP_015275283.1"/>
    </source>
</evidence>
<proteinExistence type="predicted"/>
<keyword evidence="1" id="KW-0430">Lectin</keyword>
<evidence type="ECO:0000256" key="3">
    <source>
        <dbReference type="SAM" id="Phobius"/>
    </source>
</evidence>
<dbReference type="SMART" id="SM00034">
    <property type="entry name" value="CLECT"/>
    <property type="match status" value="1"/>
</dbReference>
<dbReference type="InterPro" id="IPR033989">
    <property type="entry name" value="CD209-like_CTLD"/>
</dbReference>
<keyword evidence="5" id="KW-1185">Reference proteome</keyword>
<evidence type="ECO:0000256" key="2">
    <source>
        <dbReference type="ARBA" id="ARBA00023157"/>
    </source>
</evidence>
<keyword evidence="3" id="KW-0812">Transmembrane</keyword>
<dbReference type="InterPro" id="IPR018378">
    <property type="entry name" value="C-type_lectin_CS"/>
</dbReference>
<dbReference type="PROSITE" id="PS00615">
    <property type="entry name" value="C_TYPE_LECTIN_1"/>
    <property type="match status" value="1"/>
</dbReference>
<keyword evidence="3" id="KW-1133">Transmembrane helix</keyword>
<protein>
    <submittedName>
        <fullName evidence="6">CD209 antigen-like protein E</fullName>
    </submittedName>
</protein>
<dbReference type="SUPFAM" id="SSF56436">
    <property type="entry name" value="C-type lectin-like"/>
    <property type="match status" value="1"/>
</dbReference>
<dbReference type="InterPro" id="IPR001304">
    <property type="entry name" value="C-type_lectin-like"/>
</dbReference>
<reference evidence="6" key="1">
    <citation type="submission" date="2025-08" db="UniProtKB">
        <authorList>
            <consortium name="RefSeq"/>
        </authorList>
    </citation>
    <scope>IDENTIFICATION</scope>
</reference>
<evidence type="ECO:0000256" key="1">
    <source>
        <dbReference type="ARBA" id="ARBA00022734"/>
    </source>
</evidence>
<gene>
    <name evidence="6" type="primary">LOC107117641</name>
</gene>
<evidence type="ECO:0000313" key="5">
    <source>
        <dbReference type="Proteomes" id="UP000694871"/>
    </source>
</evidence>
<dbReference type="InterPro" id="IPR016187">
    <property type="entry name" value="CTDL_fold"/>
</dbReference>
<dbReference type="GeneID" id="107117641"/>
<dbReference type="Proteomes" id="UP000694871">
    <property type="component" value="Unplaced"/>
</dbReference>
<dbReference type="InterPro" id="IPR016186">
    <property type="entry name" value="C-type_lectin-like/link_sf"/>
</dbReference>
<dbReference type="PANTHER" id="PTHR22803">
    <property type="entry name" value="MANNOSE, PHOSPHOLIPASE, LECTIN RECEPTOR RELATED"/>
    <property type="match status" value="1"/>
</dbReference>
<dbReference type="CDD" id="cd03590">
    <property type="entry name" value="CLECT_DC-SIGN_like"/>
    <property type="match status" value="1"/>
</dbReference>
<dbReference type="Gene3D" id="3.10.100.10">
    <property type="entry name" value="Mannose-Binding Protein A, subunit A"/>
    <property type="match status" value="1"/>
</dbReference>
<keyword evidence="2" id="KW-1015">Disulfide bond</keyword>
<feature type="domain" description="C-type lectin" evidence="4">
    <location>
        <begin position="173"/>
        <end position="285"/>
    </location>
</feature>
<keyword evidence="3" id="KW-0472">Membrane</keyword>
<name>A0ABM1KNJ6_GEKJA</name>
<feature type="transmembrane region" description="Helical" evidence="3">
    <location>
        <begin position="50"/>
        <end position="74"/>
    </location>
</feature>
<accession>A0ABM1KNJ6</accession>
<dbReference type="Pfam" id="PF00059">
    <property type="entry name" value="Lectin_C"/>
    <property type="match status" value="1"/>
</dbReference>
<organism evidence="5 6">
    <name type="scientific">Gekko japonicus</name>
    <name type="common">Schlegel's Japanese gecko</name>
    <dbReference type="NCBI Taxonomy" id="146911"/>
    <lineage>
        <taxon>Eukaryota</taxon>
        <taxon>Metazoa</taxon>
        <taxon>Chordata</taxon>
        <taxon>Craniata</taxon>
        <taxon>Vertebrata</taxon>
        <taxon>Euteleostomi</taxon>
        <taxon>Lepidosauria</taxon>
        <taxon>Squamata</taxon>
        <taxon>Bifurcata</taxon>
        <taxon>Gekkota</taxon>
        <taxon>Gekkonidae</taxon>
        <taxon>Gekkoninae</taxon>
        <taxon>Gekko</taxon>
    </lineage>
</organism>
<sequence>MAPGGIYMKCEEPDTAELKKDNTFDKTSGKRGAFLLQRCRCYSEETSISVLYIATAVLFLLWIITTIVLTAKYAKIAEELERLHGNQTLLHANDTQMQTQLDMLHSSQSTYASQMNNSLKRLEDHQTKQKQDMTTELQNEMKKIWDEMFKLESGFHKLNDSACKMCPKGWLLNRGQCYYFHEEQTHWSLAEKLCTDQGGHLVVINDDPEQAFLISKKKATEYWIGLNDMKTENVFTWVDKSPLKYTHWILGEPNNHGHGEDCVVMQENGYWNDYRCEALVASICEKPWNCQ</sequence>
<dbReference type="PROSITE" id="PS50041">
    <property type="entry name" value="C_TYPE_LECTIN_2"/>
    <property type="match status" value="1"/>
</dbReference>
<dbReference type="InterPro" id="IPR050111">
    <property type="entry name" value="C-type_lectin/snaclec_domain"/>
</dbReference>
<dbReference type="RefSeq" id="XP_015275283.1">
    <property type="nucleotide sequence ID" value="XM_015419797.1"/>
</dbReference>